<evidence type="ECO:0000256" key="2">
    <source>
        <dbReference type="ARBA" id="ARBA00022676"/>
    </source>
</evidence>
<gene>
    <name evidence="5" type="ORF">QBC33DRAFT_575602</name>
</gene>
<evidence type="ECO:0000313" key="5">
    <source>
        <dbReference type="EMBL" id="KAK1771714.1"/>
    </source>
</evidence>
<keyword evidence="6" id="KW-1185">Reference proteome</keyword>
<evidence type="ECO:0000256" key="3">
    <source>
        <dbReference type="ARBA" id="ARBA00022679"/>
    </source>
</evidence>
<dbReference type="EMBL" id="MU838998">
    <property type="protein sequence ID" value="KAK1771714.1"/>
    <property type="molecule type" value="Genomic_DNA"/>
</dbReference>
<dbReference type="Proteomes" id="UP001244011">
    <property type="component" value="Unassembled WGS sequence"/>
</dbReference>
<dbReference type="GO" id="GO:0005794">
    <property type="term" value="C:Golgi apparatus"/>
    <property type="evidence" value="ECO:0007669"/>
    <property type="project" value="TreeGrafter"/>
</dbReference>
<dbReference type="AlphaFoldDB" id="A0AAJ0C7R7"/>
<dbReference type="PIRSF" id="PIRSF018153">
    <property type="entry name" value="Glyco_trans_15"/>
    <property type="match status" value="1"/>
</dbReference>
<evidence type="ECO:0000313" key="6">
    <source>
        <dbReference type="Proteomes" id="UP001244011"/>
    </source>
</evidence>
<feature type="active site" description="Nucleophile" evidence="4">
    <location>
        <position position="304"/>
    </location>
</feature>
<keyword evidence="2" id="KW-0328">Glycosyltransferase</keyword>
<evidence type="ECO:0000256" key="4">
    <source>
        <dbReference type="PIRSR" id="PIRSR018153-1"/>
    </source>
</evidence>
<evidence type="ECO:0000256" key="1">
    <source>
        <dbReference type="ARBA" id="ARBA00007677"/>
    </source>
</evidence>
<accession>A0AAJ0C7R7</accession>
<comment type="similarity">
    <text evidence="1">Belongs to the glycosyltransferase 15 family.</text>
</comment>
<protein>
    <submittedName>
        <fullName evidence="5">Glycolipid 2-alpha-mannosyltransferase</fullName>
    </submittedName>
</protein>
<dbReference type="GO" id="GO:0000032">
    <property type="term" value="P:cell wall mannoprotein biosynthetic process"/>
    <property type="evidence" value="ECO:0007669"/>
    <property type="project" value="TreeGrafter"/>
</dbReference>
<dbReference type="RefSeq" id="XP_060287927.1">
    <property type="nucleotide sequence ID" value="XM_060430844.1"/>
</dbReference>
<dbReference type="GO" id="GO:0016020">
    <property type="term" value="C:membrane"/>
    <property type="evidence" value="ECO:0007669"/>
    <property type="project" value="InterPro"/>
</dbReference>
<dbReference type="PANTHER" id="PTHR31121:SF2">
    <property type="entry name" value="MANNOSYLTRANSFERASE KTR5-RELATED"/>
    <property type="match status" value="1"/>
</dbReference>
<dbReference type="GO" id="GO:0006487">
    <property type="term" value="P:protein N-linked glycosylation"/>
    <property type="evidence" value="ECO:0007669"/>
    <property type="project" value="TreeGrafter"/>
</dbReference>
<keyword evidence="3" id="KW-0808">Transferase</keyword>
<sequence>MLRRLLSPPRLPGARSFFSLARLLSRPRLATILLLALLAALLEVLVHTGEFAVSRPGGELDEPFHIGCREPAAAARRESAALVMLVRNSELAGALKTVQSVERHFNRWFHYPVVFLNDEPWEPEFVEAMDAAVSGEAVFEVIPRDEWTFPSWMDEDAARESIRRQGERSILYAGRETYHHMCRFYSGKFYTLEALKKYKWYWRIEPDVDFHCSITYDPFVEMAKHDKVYGFTIALWEVPSTCPGLFREVADWKERHRIKTTELWKATMTPSWLPWPFRSMMSRARHRDRYGDGWSLCHYWSNFEIGSLDFFRGRGYQDLFEHLDKTGGFYFERWGDAAVHALALAMLVEPERIHHFEDFGYRHDWYFQCPANAPGRQLPESEALGDFPFAPEQEGGIGCRCGCDGRKTRNHASYCLNTLKSPNTARRPSFLGWCRSWFD</sequence>
<dbReference type="InterPro" id="IPR029044">
    <property type="entry name" value="Nucleotide-diphossugar_trans"/>
</dbReference>
<comment type="caution">
    <text evidence="5">The sequence shown here is derived from an EMBL/GenBank/DDBJ whole genome shotgun (WGS) entry which is preliminary data.</text>
</comment>
<dbReference type="PANTHER" id="PTHR31121">
    <property type="entry name" value="ALPHA-1,2 MANNOSYLTRANSFERASE KTR1"/>
    <property type="match status" value="1"/>
</dbReference>
<name>A0AAJ0C7R7_9PEZI</name>
<dbReference type="InterPro" id="IPR002685">
    <property type="entry name" value="Glyco_trans_15"/>
</dbReference>
<dbReference type="GO" id="GO:0000026">
    <property type="term" value="F:alpha-1,2-mannosyltransferase activity"/>
    <property type="evidence" value="ECO:0007669"/>
    <property type="project" value="TreeGrafter"/>
</dbReference>
<proteinExistence type="inferred from homology"/>
<dbReference type="GeneID" id="85314031"/>
<dbReference type="Gene3D" id="3.90.550.10">
    <property type="entry name" value="Spore Coat Polysaccharide Biosynthesis Protein SpsA, Chain A"/>
    <property type="match status" value="1"/>
</dbReference>
<dbReference type="SUPFAM" id="SSF53448">
    <property type="entry name" value="Nucleotide-diphospho-sugar transferases"/>
    <property type="match status" value="1"/>
</dbReference>
<organism evidence="5 6">
    <name type="scientific">Phialemonium atrogriseum</name>
    <dbReference type="NCBI Taxonomy" id="1093897"/>
    <lineage>
        <taxon>Eukaryota</taxon>
        <taxon>Fungi</taxon>
        <taxon>Dikarya</taxon>
        <taxon>Ascomycota</taxon>
        <taxon>Pezizomycotina</taxon>
        <taxon>Sordariomycetes</taxon>
        <taxon>Sordariomycetidae</taxon>
        <taxon>Cephalothecales</taxon>
        <taxon>Cephalothecaceae</taxon>
        <taxon>Phialemonium</taxon>
    </lineage>
</organism>
<dbReference type="Pfam" id="PF01793">
    <property type="entry name" value="Glyco_transf_15"/>
    <property type="match status" value="1"/>
</dbReference>
<reference evidence="5" key="1">
    <citation type="submission" date="2023-06" db="EMBL/GenBank/DDBJ databases">
        <title>Genome-scale phylogeny and comparative genomics of the fungal order Sordariales.</title>
        <authorList>
            <consortium name="Lawrence Berkeley National Laboratory"/>
            <person name="Hensen N."/>
            <person name="Bonometti L."/>
            <person name="Westerberg I."/>
            <person name="Brannstrom I.O."/>
            <person name="Guillou S."/>
            <person name="Cros-Aarteil S."/>
            <person name="Calhoun S."/>
            <person name="Haridas S."/>
            <person name="Kuo A."/>
            <person name="Mondo S."/>
            <person name="Pangilinan J."/>
            <person name="Riley R."/>
            <person name="Labutti K."/>
            <person name="Andreopoulos B."/>
            <person name="Lipzen A."/>
            <person name="Chen C."/>
            <person name="Yanf M."/>
            <person name="Daum C."/>
            <person name="Ng V."/>
            <person name="Clum A."/>
            <person name="Steindorff A."/>
            <person name="Ohm R."/>
            <person name="Martin F."/>
            <person name="Silar P."/>
            <person name="Natvig D."/>
            <person name="Lalanne C."/>
            <person name="Gautier V."/>
            <person name="Ament-Velasquez S.L."/>
            <person name="Kruys A."/>
            <person name="Hutchinson M.I."/>
            <person name="Powell A.J."/>
            <person name="Barry K."/>
            <person name="Miller A.N."/>
            <person name="Grigoriev I.V."/>
            <person name="Debuchy R."/>
            <person name="Gladieux P."/>
            <person name="Thoren M.H."/>
            <person name="Johannesson H."/>
        </authorList>
    </citation>
    <scope>NUCLEOTIDE SEQUENCE</scope>
    <source>
        <strain evidence="5">8032-3</strain>
    </source>
</reference>